<comment type="caution">
    <text evidence="3">The sequence shown here is derived from an EMBL/GenBank/DDBJ whole genome shotgun (WGS) entry which is preliminary data.</text>
</comment>
<feature type="compositionally biased region" description="Basic and acidic residues" evidence="1">
    <location>
        <begin position="307"/>
        <end position="319"/>
    </location>
</feature>
<name>A0ABQ4F2K4_9ACTN</name>
<protein>
    <submittedName>
        <fullName evidence="3">Uncharacterized protein</fullName>
    </submittedName>
</protein>
<keyword evidence="4" id="KW-1185">Reference proteome</keyword>
<proteinExistence type="predicted"/>
<accession>A0ABQ4F2K4</accession>
<reference evidence="3 4" key="1">
    <citation type="submission" date="2021-01" db="EMBL/GenBank/DDBJ databases">
        <title>Whole genome shotgun sequence of Plantactinospora mayteni NBRC 109088.</title>
        <authorList>
            <person name="Komaki H."/>
            <person name="Tamura T."/>
        </authorList>
    </citation>
    <scope>NUCLEOTIDE SEQUENCE [LARGE SCALE GENOMIC DNA]</scope>
    <source>
        <strain evidence="3 4">NBRC 109088</strain>
    </source>
</reference>
<feature type="region of interest" description="Disordered" evidence="1">
    <location>
        <begin position="307"/>
        <end position="340"/>
    </location>
</feature>
<keyword evidence="2" id="KW-1133">Transmembrane helix</keyword>
<feature type="transmembrane region" description="Helical" evidence="2">
    <location>
        <begin position="41"/>
        <end position="62"/>
    </location>
</feature>
<evidence type="ECO:0000256" key="2">
    <source>
        <dbReference type="SAM" id="Phobius"/>
    </source>
</evidence>
<organism evidence="3 4">
    <name type="scientific">Plantactinospora mayteni</name>
    <dbReference type="NCBI Taxonomy" id="566021"/>
    <lineage>
        <taxon>Bacteria</taxon>
        <taxon>Bacillati</taxon>
        <taxon>Actinomycetota</taxon>
        <taxon>Actinomycetes</taxon>
        <taxon>Micromonosporales</taxon>
        <taxon>Micromonosporaceae</taxon>
        <taxon>Plantactinospora</taxon>
    </lineage>
</organism>
<dbReference type="RefSeq" id="WP_203862427.1">
    <property type="nucleotide sequence ID" value="NZ_BAAAZQ010000035.1"/>
</dbReference>
<keyword evidence="2" id="KW-0812">Transmembrane</keyword>
<evidence type="ECO:0000313" key="3">
    <source>
        <dbReference type="EMBL" id="GIH01133.1"/>
    </source>
</evidence>
<evidence type="ECO:0000313" key="4">
    <source>
        <dbReference type="Proteomes" id="UP000621500"/>
    </source>
</evidence>
<dbReference type="EMBL" id="BONX01000065">
    <property type="protein sequence ID" value="GIH01133.1"/>
    <property type="molecule type" value="Genomic_DNA"/>
</dbReference>
<sequence>MIEEDRDIAHFMRLGNEGIEAPRSRILDVDRAMRTGRRQRWYGPTAVAAALVAALAIGVAVVPGRFGSEPAKDGGANMLVVGNYTVVAAEPAGLATLPEAPATIDPMGLYLTFGWLPDGYDHRQYHAGFSPGQTGSVAFLSADQDRDANSDKGSFSAVLYPRGLTPAAPQRDVGGRGTELDAVAAKSVNDNAASWITYSGAEGAETILRWRYAPDGWAQLRFQGNDPGLDARATAHRIASSMKLSSSGKVPLPVQATSLPTGLTPVSVAISDSVRTPRSWYASITLGTAIDPSQPFTNTLYVSVSPYKEEKDRTEKEKLAPAPNTTIDGQPAHRTPLDGPATRVRVGGSGGVLVEVDANGALAGQLGPDGVLTAYRGLRLVDRPVEWSSHLKG</sequence>
<dbReference type="Proteomes" id="UP000621500">
    <property type="component" value="Unassembled WGS sequence"/>
</dbReference>
<keyword evidence="2" id="KW-0472">Membrane</keyword>
<gene>
    <name evidence="3" type="ORF">Pma05_77050</name>
</gene>
<evidence type="ECO:0000256" key="1">
    <source>
        <dbReference type="SAM" id="MobiDB-lite"/>
    </source>
</evidence>